<keyword evidence="5" id="KW-0333">Golgi apparatus</keyword>
<dbReference type="PANTHER" id="PTHR22951:SF75">
    <property type="entry name" value="CLATHRIN COAT ASSEMBLY PROTEIN AP180"/>
    <property type="match status" value="1"/>
</dbReference>
<dbReference type="InterPro" id="IPR045192">
    <property type="entry name" value="AP180-like"/>
</dbReference>
<dbReference type="GO" id="GO:0005545">
    <property type="term" value="F:1-phosphatidylinositol binding"/>
    <property type="evidence" value="ECO:0000318"/>
    <property type="project" value="GO_Central"/>
</dbReference>
<dbReference type="HOGENOM" id="CLU_014098_4_0_1"/>
<keyword evidence="8" id="KW-0968">Cytoplasmic vesicle</keyword>
<evidence type="ECO:0000259" key="10">
    <source>
        <dbReference type="PROSITE" id="PS50942"/>
    </source>
</evidence>
<protein>
    <recommendedName>
        <fullName evidence="10">ENTH domain-containing protein</fullName>
    </recommendedName>
</protein>
<feature type="domain" description="ENTH" evidence="10">
    <location>
        <begin position="24"/>
        <end position="160"/>
    </location>
</feature>
<dbReference type="InterPro" id="IPR014712">
    <property type="entry name" value="ANTH_dom_sf"/>
</dbReference>
<dbReference type="KEGG" id="atr:18438820"/>
<evidence type="ECO:0000256" key="1">
    <source>
        <dbReference type="ARBA" id="ARBA00004132"/>
    </source>
</evidence>
<dbReference type="AlphaFoldDB" id="W1PTM0"/>
<evidence type="ECO:0000256" key="8">
    <source>
        <dbReference type="ARBA" id="ARBA00023329"/>
    </source>
</evidence>
<dbReference type="InterPro" id="IPR011417">
    <property type="entry name" value="ANTH_dom"/>
</dbReference>
<keyword evidence="4" id="KW-0254">Endocytosis</keyword>
<dbReference type="GO" id="GO:0048268">
    <property type="term" value="P:clathrin coat assembly"/>
    <property type="evidence" value="ECO:0007669"/>
    <property type="project" value="InterPro"/>
</dbReference>
<comment type="subcellular location">
    <subcellularLocation>
        <location evidence="1">Cytoplasmic vesicle</location>
        <location evidence="1">Clathrin-coated vesicle</location>
    </subcellularLocation>
    <subcellularLocation>
        <location evidence="2">Golgi apparatus</location>
    </subcellularLocation>
    <subcellularLocation>
        <location evidence="3">Membrane</location>
        <location evidence="3">Clathrin-coated pit</location>
    </subcellularLocation>
</comment>
<organism evidence="11 12">
    <name type="scientific">Amborella trichopoda</name>
    <dbReference type="NCBI Taxonomy" id="13333"/>
    <lineage>
        <taxon>Eukaryota</taxon>
        <taxon>Viridiplantae</taxon>
        <taxon>Streptophyta</taxon>
        <taxon>Embryophyta</taxon>
        <taxon>Tracheophyta</taxon>
        <taxon>Spermatophyta</taxon>
        <taxon>Magnoliopsida</taxon>
        <taxon>Amborellales</taxon>
        <taxon>Amborellaceae</taxon>
        <taxon>Amborella</taxon>
    </lineage>
</organism>
<dbReference type="InterPro" id="IPR013809">
    <property type="entry name" value="ENTH"/>
</dbReference>
<dbReference type="SMART" id="SM00273">
    <property type="entry name" value="ENTH"/>
    <property type="match status" value="1"/>
</dbReference>
<dbReference type="InterPro" id="IPR008942">
    <property type="entry name" value="ENTH_VHS"/>
</dbReference>
<dbReference type="Gene3D" id="1.25.40.90">
    <property type="match status" value="1"/>
</dbReference>
<dbReference type="InterPro" id="IPR048050">
    <property type="entry name" value="ANTH_N_plant"/>
</dbReference>
<reference evidence="12" key="1">
    <citation type="journal article" date="2013" name="Science">
        <title>The Amborella genome and the evolution of flowering plants.</title>
        <authorList>
            <consortium name="Amborella Genome Project"/>
        </authorList>
    </citation>
    <scope>NUCLEOTIDE SEQUENCE [LARGE SCALE GENOMIC DNA]</scope>
</reference>
<dbReference type="GO" id="GO:0006900">
    <property type="term" value="P:vesicle budding from membrane"/>
    <property type="evidence" value="ECO:0000318"/>
    <property type="project" value="GO_Central"/>
</dbReference>
<dbReference type="Gramene" id="ERN10640">
    <property type="protein sequence ID" value="ERN10640"/>
    <property type="gene ID" value="AMTR_s00028p00200060"/>
</dbReference>
<evidence type="ECO:0000256" key="3">
    <source>
        <dbReference type="ARBA" id="ARBA00004600"/>
    </source>
</evidence>
<keyword evidence="12" id="KW-1185">Reference proteome</keyword>
<dbReference type="GO" id="GO:0000149">
    <property type="term" value="F:SNARE binding"/>
    <property type="evidence" value="ECO:0000318"/>
    <property type="project" value="GO_Central"/>
</dbReference>
<evidence type="ECO:0000313" key="11">
    <source>
        <dbReference type="EMBL" id="ERN10640.1"/>
    </source>
</evidence>
<dbReference type="Gene3D" id="1.20.58.150">
    <property type="entry name" value="ANTH domain"/>
    <property type="match status" value="1"/>
</dbReference>
<dbReference type="GO" id="GO:0032050">
    <property type="term" value="F:clathrin heavy chain binding"/>
    <property type="evidence" value="ECO:0000318"/>
    <property type="project" value="GO_Central"/>
</dbReference>
<dbReference type="STRING" id="13333.W1PTM0"/>
<sequence length="522" mass="58855">MPSKLKRALGAVKDQTSIGLAKVSSGSNRSNLDVAVLKATTHEEVPIEDRYINEILLLTSSSRPRTAACIHLLSRRISRTRSWVVALKSLTLILNLFQRGHPSFPREVLTAMNRGSRLLNLSNFCDGSHSSPWDFTAFVRTFALYLDEHLECSLMGKLRSTSKRRRAAEMNPGDILDRLPYWQRLLNRVLATRPTGPAKNNRLVQISLYTLVTESFELYKDISDGLAVLLDGFFQLRPQACTEAFDTCVRASKQFDELNRFYALCKGVGVGRISEFPPVQRISRKLLETLDEFLKDRHASLQKLSPLPPLTPPPPPTPTPRPRPRPTSDGGELKPSCSESLVQEPSCSESRTQDFDMSRDKWDIPLGDSKDSREGWELALPAQDICMRGDKSDLARCDSQDCREGWELALLESSLQMAKQVTYTLAEGFESVLNLHCYNNNPFMQVDAQGASDSIITVLPVPPTFRSTQCERPSFMEDDLFSTRSSTSFSDPMQQMSKQQLMLYEQRLWMQHQSSIISATPE</sequence>
<dbReference type="OrthoDB" id="44015at2759"/>
<gene>
    <name evidence="11" type="ORF">AMTR_s00028p00200060</name>
</gene>
<proteinExistence type="predicted"/>
<feature type="compositionally biased region" description="Pro residues" evidence="9">
    <location>
        <begin position="306"/>
        <end position="321"/>
    </location>
</feature>
<evidence type="ECO:0000256" key="5">
    <source>
        <dbReference type="ARBA" id="ARBA00023034"/>
    </source>
</evidence>
<dbReference type="Proteomes" id="UP000017836">
    <property type="component" value="Unassembled WGS sequence"/>
</dbReference>
<dbReference type="GO" id="GO:0030136">
    <property type="term" value="C:clathrin-coated vesicle"/>
    <property type="evidence" value="ECO:0000318"/>
    <property type="project" value="GO_Central"/>
</dbReference>
<keyword evidence="6" id="KW-0472">Membrane</keyword>
<dbReference type="FunFam" id="1.25.40.90:FF:000019">
    <property type="entry name" value="Clathrin coat assembly protein"/>
    <property type="match status" value="1"/>
</dbReference>
<evidence type="ECO:0000256" key="6">
    <source>
        <dbReference type="ARBA" id="ARBA00023136"/>
    </source>
</evidence>
<evidence type="ECO:0000256" key="9">
    <source>
        <dbReference type="SAM" id="MobiDB-lite"/>
    </source>
</evidence>
<feature type="region of interest" description="Disordered" evidence="9">
    <location>
        <begin position="302"/>
        <end position="368"/>
    </location>
</feature>
<evidence type="ECO:0000256" key="2">
    <source>
        <dbReference type="ARBA" id="ARBA00004555"/>
    </source>
</evidence>
<dbReference type="GO" id="GO:0072583">
    <property type="term" value="P:clathrin-dependent endocytosis"/>
    <property type="evidence" value="ECO:0000318"/>
    <property type="project" value="GO_Central"/>
</dbReference>
<evidence type="ECO:0000256" key="4">
    <source>
        <dbReference type="ARBA" id="ARBA00022583"/>
    </source>
</evidence>
<dbReference type="PANTHER" id="PTHR22951">
    <property type="entry name" value="CLATHRIN ASSEMBLY PROTEIN"/>
    <property type="match status" value="1"/>
</dbReference>
<dbReference type="GO" id="GO:0005546">
    <property type="term" value="F:phosphatidylinositol-4,5-bisphosphate binding"/>
    <property type="evidence" value="ECO:0000318"/>
    <property type="project" value="GO_Central"/>
</dbReference>
<keyword evidence="7" id="KW-0168">Coated pit</keyword>
<name>W1PTM0_AMBTC</name>
<feature type="compositionally biased region" description="Polar residues" evidence="9">
    <location>
        <begin position="337"/>
        <end position="350"/>
    </location>
</feature>
<evidence type="ECO:0000256" key="7">
    <source>
        <dbReference type="ARBA" id="ARBA00023176"/>
    </source>
</evidence>
<dbReference type="FunFam" id="1.20.58.150:FF:000005">
    <property type="entry name" value="putative clathrin assembly protein At2g25430"/>
    <property type="match status" value="1"/>
</dbReference>
<feature type="compositionally biased region" description="Basic and acidic residues" evidence="9">
    <location>
        <begin position="351"/>
        <end position="368"/>
    </location>
</feature>
<dbReference type="PROSITE" id="PS50942">
    <property type="entry name" value="ENTH"/>
    <property type="match status" value="1"/>
</dbReference>
<dbReference type="SUPFAM" id="SSF48464">
    <property type="entry name" value="ENTH/VHS domain"/>
    <property type="match status" value="1"/>
</dbReference>
<dbReference type="EMBL" id="KI392812">
    <property type="protein sequence ID" value="ERN10640.1"/>
    <property type="molecule type" value="Genomic_DNA"/>
</dbReference>
<dbReference type="CDD" id="cd16987">
    <property type="entry name" value="ANTH_N_AP180_plant"/>
    <property type="match status" value="1"/>
</dbReference>
<dbReference type="GO" id="GO:0005905">
    <property type="term" value="C:clathrin-coated pit"/>
    <property type="evidence" value="ECO:0000318"/>
    <property type="project" value="GO_Central"/>
</dbReference>
<dbReference type="GO" id="GO:0005794">
    <property type="term" value="C:Golgi apparatus"/>
    <property type="evidence" value="ECO:0007669"/>
    <property type="project" value="UniProtKB-SubCell"/>
</dbReference>
<dbReference type="Pfam" id="PF07651">
    <property type="entry name" value="ANTH"/>
    <property type="match status" value="1"/>
</dbReference>
<evidence type="ECO:0000313" key="12">
    <source>
        <dbReference type="Proteomes" id="UP000017836"/>
    </source>
</evidence>
<dbReference type="eggNOG" id="KOG0251">
    <property type="taxonomic scope" value="Eukaryota"/>
</dbReference>
<dbReference type="SUPFAM" id="SSF89009">
    <property type="entry name" value="GAT-like domain"/>
    <property type="match status" value="1"/>
</dbReference>
<accession>W1PTM0</accession>